<sequence>MAKVTAETTSSRITAANVRRRMYEITGAGASARGWRNPRAPMPSPAFRGYFFVVPMLR</sequence>
<protein>
    <submittedName>
        <fullName evidence="1">Uncharacterized protein</fullName>
    </submittedName>
</protein>
<evidence type="ECO:0000313" key="1">
    <source>
        <dbReference type="EMBL" id="GAA5050306.1"/>
    </source>
</evidence>
<evidence type="ECO:0000313" key="2">
    <source>
        <dbReference type="Proteomes" id="UP001500124"/>
    </source>
</evidence>
<dbReference type="Proteomes" id="UP001500124">
    <property type="component" value="Unassembled WGS sequence"/>
</dbReference>
<comment type="caution">
    <text evidence="1">The sequence shown here is derived from an EMBL/GenBank/DDBJ whole genome shotgun (WGS) entry which is preliminary data.</text>
</comment>
<gene>
    <name evidence="1" type="ORF">GCM10023336_17940</name>
</gene>
<name>A0ABP9K704_9ACTN</name>
<keyword evidence="2" id="KW-1185">Reference proteome</keyword>
<dbReference type="EMBL" id="BAABKC010000025">
    <property type="protein sequence ID" value="GAA5050306.1"/>
    <property type="molecule type" value="Genomic_DNA"/>
</dbReference>
<accession>A0ABP9K704</accession>
<proteinExistence type="predicted"/>
<reference evidence="2" key="1">
    <citation type="journal article" date="2019" name="Int. J. Syst. Evol. Microbiol.">
        <title>The Global Catalogue of Microorganisms (GCM) 10K type strain sequencing project: providing services to taxonomists for standard genome sequencing and annotation.</title>
        <authorList>
            <consortium name="The Broad Institute Genomics Platform"/>
            <consortium name="The Broad Institute Genome Sequencing Center for Infectious Disease"/>
            <person name="Wu L."/>
            <person name="Ma J."/>
        </authorList>
    </citation>
    <scope>NUCLEOTIDE SEQUENCE [LARGE SCALE GENOMIC DNA]</scope>
    <source>
        <strain evidence="2">JCM 18410</strain>
    </source>
</reference>
<organism evidence="1 2">
    <name type="scientific">Streptomyces similanensis</name>
    <dbReference type="NCBI Taxonomy" id="1274988"/>
    <lineage>
        <taxon>Bacteria</taxon>
        <taxon>Bacillati</taxon>
        <taxon>Actinomycetota</taxon>
        <taxon>Actinomycetes</taxon>
        <taxon>Kitasatosporales</taxon>
        <taxon>Streptomycetaceae</taxon>
        <taxon>Streptomyces</taxon>
    </lineage>
</organism>